<comment type="similarity">
    <text evidence="1 4">Belongs to the EF-Ts family.</text>
</comment>
<dbReference type="Pfam" id="PF00889">
    <property type="entry name" value="EF_TS"/>
    <property type="match status" value="1"/>
</dbReference>
<dbReference type="FunFam" id="1.10.8.10:FF:000001">
    <property type="entry name" value="Elongation factor Ts"/>
    <property type="match status" value="1"/>
</dbReference>
<comment type="caution">
    <text evidence="7">The sequence shown here is derived from an EMBL/GenBank/DDBJ whole genome shotgun (WGS) entry which is preliminary data.</text>
</comment>
<dbReference type="GO" id="GO:0070125">
    <property type="term" value="P:mitochondrial translational elongation"/>
    <property type="evidence" value="ECO:0007669"/>
    <property type="project" value="TreeGrafter"/>
</dbReference>
<proteinExistence type="inferred from homology"/>
<evidence type="ECO:0000256" key="5">
    <source>
        <dbReference type="SAM" id="MobiDB-lite"/>
    </source>
</evidence>
<evidence type="ECO:0000256" key="4">
    <source>
        <dbReference type="HAMAP-Rule" id="MF_03135"/>
    </source>
</evidence>
<comment type="function">
    <text evidence="4">Associates with the EF-Tu.GDP complex and induces the exchange of GDP to GTP. It remains bound to the aminoacyl-tRNA.EF-Tu.GTP complex up to the GTP hydrolysis stage on the ribosome.</text>
</comment>
<dbReference type="CDD" id="cd14275">
    <property type="entry name" value="UBA_EF-Ts"/>
    <property type="match status" value="1"/>
</dbReference>
<dbReference type="GO" id="GO:0003746">
    <property type="term" value="F:translation elongation factor activity"/>
    <property type="evidence" value="ECO:0007669"/>
    <property type="project" value="UniProtKB-UniRule"/>
</dbReference>
<keyword evidence="2 4" id="KW-0251">Elongation factor</keyword>
<evidence type="ECO:0000259" key="6">
    <source>
        <dbReference type="Pfam" id="PF00889"/>
    </source>
</evidence>
<keyword evidence="3 4" id="KW-0648">Protein biosynthesis</keyword>
<dbReference type="HAMAP" id="MF_00050">
    <property type="entry name" value="EF_Ts"/>
    <property type="match status" value="1"/>
</dbReference>
<feature type="region of interest" description="Disordered" evidence="5">
    <location>
        <begin position="9"/>
        <end position="33"/>
    </location>
</feature>
<comment type="subcellular location">
    <subcellularLocation>
        <location evidence="4">Mitochondrion</location>
    </subcellularLocation>
</comment>
<gene>
    <name evidence="7" type="ORF">IV203_033776</name>
</gene>
<protein>
    <recommendedName>
        <fullName evidence="4">Elongation factor Ts, mitochondrial</fullName>
        <shortName evidence="4">EF-Ts</shortName>
        <shortName evidence="4">EF-TsMt</shortName>
    </recommendedName>
</protein>
<dbReference type="EMBL" id="JAGRRH010000002">
    <property type="protein sequence ID" value="KAG7373052.1"/>
    <property type="molecule type" value="Genomic_DNA"/>
</dbReference>
<dbReference type="PANTHER" id="PTHR11741">
    <property type="entry name" value="ELONGATION FACTOR TS"/>
    <property type="match status" value="1"/>
</dbReference>
<dbReference type="PANTHER" id="PTHR11741:SF0">
    <property type="entry name" value="ELONGATION FACTOR TS, MITOCHONDRIAL"/>
    <property type="match status" value="1"/>
</dbReference>
<dbReference type="InterPro" id="IPR001816">
    <property type="entry name" value="Transl_elong_EFTs/EF1B"/>
</dbReference>
<dbReference type="GO" id="GO:0005739">
    <property type="term" value="C:mitochondrion"/>
    <property type="evidence" value="ECO:0007669"/>
    <property type="project" value="UniProtKB-SubCell"/>
</dbReference>
<dbReference type="FunFam" id="1.10.286.20:FF:000001">
    <property type="entry name" value="Elongation factor Ts"/>
    <property type="match status" value="1"/>
</dbReference>
<evidence type="ECO:0000256" key="1">
    <source>
        <dbReference type="ARBA" id="ARBA00005532"/>
    </source>
</evidence>
<dbReference type="NCBIfam" id="TIGR00116">
    <property type="entry name" value="tsf"/>
    <property type="match status" value="1"/>
</dbReference>
<accession>A0A9K3M330</accession>
<reference evidence="7" key="2">
    <citation type="submission" date="2021-04" db="EMBL/GenBank/DDBJ databases">
        <authorList>
            <person name="Podell S."/>
        </authorList>
    </citation>
    <scope>NUCLEOTIDE SEQUENCE</scope>
    <source>
        <strain evidence="7">Hildebrandi</strain>
    </source>
</reference>
<reference evidence="7" key="1">
    <citation type="journal article" date="2021" name="Sci. Rep.">
        <title>Diploid genomic architecture of Nitzschia inconspicua, an elite biomass production diatom.</title>
        <authorList>
            <person name="Oliver A."/>
            <person name="Podell S."/>
            <person name="Pinowska A."/>
            <person name="Traller J.C."/>
            <person name="Smith S.R."/>
            <person name="McClure R."/>
            <person name="Beliaev A."/>
            <person name="Bohutskyi P."/>
            <person name="Hill E.A."/>
            <person name="Rabines A."/>
            <person name="Zheng H."/>
            <person name="Allen L.Z."/>
            <person name="Kuo A."/>
            <person name="Grigoriev I.V."/>
            <person name="Allen A.E."/>
            <person name="Hazlebeck D."/>
            <person name="Allen E.E."/>
        </authorList>
    </citation>
    <scope>NUCLEOTIDE SEQUENCE</scope>
    <source>
        <strain evidence="7">Hildebrandi</strain>
    </source>
</reference>
<evidence type="ECO:0000256" key="2">
    <source>
        <dbReference type="ARBA" id="ARBA00022768"/>
    </source>
</evidence>
<dbReference type="InterPro" id="IPR014039">
    <property type="entry name" value="Transl_elong_EFTs/EF1B_dimer"/>
</dbReference>
<keyword evidence="4" id="KW-0496">Mitochondrion</keyword>
<feature type="domain" description="Translation elongation factor EFTs/EF1B dimerisation" evidence="6">
    <location>
        <begin position="126"/>
        <end position="344"/>
    </location>
</feature>
<name>A0A9K3M330_9STRA</name>
<evidence type="ECO:0000313" key="7">
    <source>
        <dbReference type="EMBL" id="KAG7373052.1"/>
    </source>
</evidence>
<sequence>MRSFTLRRFSRSLASSSSTTKTTKAPQSHARVNPLSNAATGMVCDAPFFTFRSFSSAAATNIKELRTLSGAPIVDCKKALAETNSLDEALDWLRQHGTAKATKKLSGRQAEEGLVACAVSSDAKSASIIQVSSETDFAGKSDAFCKLAMHVADATLTSQVDGDLDIETVKTLQSSNKSVQEALEDAIVAIRENLGIAQAVKMTTSSDDAMLVAYVHGKVDGTSQAGSAAAIVELAGGAGGNNTEKVSEAGKKLAMHIVAAKPLYLDIDSVPADVVEKEKAILQSQMEDSKKPPEVLEKIINGKLQKFFSEVCLTEQEHLVEEGNPKVGKALKSQGLTINAFRTFFI</sequence>
<evidence type="ECO:0000256" key="3">
    <source>
        <dbReference type="ARBA" id="ARBA00022917"/>
    </source>
</evidence>
<dbReference type="OrthoDB" id="277235at2759"/>
<evidence type="ECO:0000313" key="8">
    <source>
        <dbReference type="Proteomes" id="UP000693970"/>
    </source>
</evidence>
<dbReference type="Proteomes" id="UP000693970">
    <property type="component" value="Unassembled WGS sequence"/>
</dbReference>
<organism evidence="7 8">
    <name type="scientific">Nitzschia inconspicua</name>
    <dbReference type="NCBI Taxonomy" id="303405"/>
    <lineage>
        <taxon>Eukaryota</taxon>
        <taxon>Sar</taxon>
        <taxon>Stramenopiles</taxon>
        <taxon>Ochrophyta</taxon>
        <taxon>Bacillariophyta</taxon>
        <taxon>Bacillariophyceae</taxon>
        <taxon>Bacillariophycidae</taxon>
        <taxon>Bacillariales</taxon>
        <taxon>Bacillariaceae</taxon>
        <taxon>Nitzschia</taxon>
    </lineage>
</organism>
<dbReference type="AlphaFoldDB" id="A0A9K3M330"/>
<feature type="compositionally biased region" description="Low complexity" evidence="5">
    <location>
        <begin position="9"/>
        <end position="25"/>
    </location>
</feature>
<keyword evidence="8" id="KW-1185">Reference proteome</keyword>